<evidence type="ECO:0000256" key="1">
    <source>
        <dbReference type="SAM" id="MobiDB-lite"/>
    </source>
</evidence>
<feature type="compositionally biased region" description="Basic and acidic residues" evidence="1">
    <location>
        <begin position="109"/>
        <end position="145"/>
    </location>
</feature>
<proteinExistence type="predicted"/>
<keyword evidence="3" id="KW-1185">Reference proteome</keyword>
<dbReference type="AlphaFoldDB" id="A0AAV7PL43"/>
<sequence length="165" mass="18660">MDSPATFRTDPRSEWHPAGPEENRAIENGNLDFRIPINLRVDEREARRLEKANVVRAGNLDIRVPARNSISPVIRVPASFKREEGLCAGRTGEEKDAEEERAEIAGSEDSGRDEKTSDPHFGEKEPENTRETPTEGQDSPEKLELRQVPGGNWLKQVRSCLRYKL</sequence>
<organism evidence="2 3">
    <name type="scientific">Pleurodeles waltl</name>
    <name type="common">Iberian ribbed newt</name>
    <dbReference type="NCBI Taxonomy" id="8319"/>
    <lineage>
        <taxon>Eukaryota</taxon>
        <taxon>Metazoa</taxon>
        <taxon>Chordata</taxon>
        <taxon>Craniata</taxon>
        <taxon>Vertebrata</taxon>
        <taxon>Euteleostomi</taxon>
        <taxon>Amphibia</taxon>
        <taxon>Batrachia</taxon>
        <taxon>Caudata</taxon>
        <taxon>Salamandroidea</taxon>
        <taxon>Salamandridae</taxon>
        <taxon>Pleurodelinae</taxon>
        <taxon>Pleurodeles</taxon>
    </lineage>
</organism>
<feature type="compositionally biased region" description="Basic and acidic residues" evidence="1">
    <location>
        <begin position="9"/>
        <end position="25"/>
    </location>
</feature>
<evidence type="ECO:0000313" key="2">
    <source>
        <dbReference type="EMBL" id="KAJ1128881.1"/>
    </source>
</evidence>
<dbReference type="Proteomes" id="UP001066276">
    <property type="component" value="Chromosome 7"/>
</dbReference>
<feature type="region of interest" description="Disordered" evidence="1">
    <location>
        <begin position="1"/>
        <end position="30"/>
    </location>
</feature>
<protein>
    <submittedName>
        <fullName evidence="2">Uncharacterized protein</fullName>
    </submittedName>
</protein>
<feature type="region of interest" description="Disordered" evidence="1">
    <location>
        <begin position="84"/>
        <end position="149"/>
    </location>
</feature>
<gene>
    <name evidence="2" type="ORF">NDU88_007253</name>
</gene>
<evidence type="ECO:0000313" key="3">
    <source>
        <dbReference type="Proteomes" id="UP001066276"/>
    </source>
</evidence>
<name>A0AAV7PL43_PLEWA</name>
<accession>A0AAV7PL43</accession>
<reference evidence="2" key="1">
    <citation type="journal article" date="2022" name="bioRxiv">
        <title>Sequencing and chromosome-scale assembly of the giantPleurodeles waltlgenome.</title>
        <authorList>
            <person name="Brown T."/>
            <person name="Elewa A."/>
            <person name="Iarovenko S."/>
            <person name="Subramanian E."/>
            <person name="Araus A.J."/>
            <person name="Petzold A."/>
            <person name="Susuki M."/>
            <person name="Suzuki K.-i.T."/>
            <person name="Hayashi T."/>
            <person name="Toyoda A."/>
            <person name="Oliveira C."/>
            <person name="Osipova E."/>
            <person name="Leigh N.D."/>
            <person name="Simon A."/>
            <person name="Yun M.H."/>
        </authorList>
    </citation>
    <scope>NUCLEOTIDE SEQUENCE</scope>
    <source>
        <strain evidence="2">20211129_DDA</strain>
        <tissue evidence="2">Liver</tissue>
    </source>
</reference>
<dbReference type="EMBL" id="JANPWB010000011">
    <property type="protein sequence ID" value="KAJ1128881.1"/>
    <property type="molecule type" value="Genomic_DNA"/>
</dbReference>
<comment type="caution">
    <text evidence="2">The sequence shown here is derived from an EMBL/GenBank/DDBJ whole genome shotgun (WGS) entry which is preliminary data.</text>
</comment>